<accession>A0A8S1QQU3</accession>
<evidence type="ECO:0000256" key="1">
    <source>
        <dbReference type="SAM" id="Phobius"/>
    </source>
</evidence>
<feature type="transmembrane region" description="Helical" evidence="1">
    <location>
        <begin position="28"/>
        <end position="54"/>
    </location>
</feature>
<evidence type="ECO:0000313" key="2">
    <source>
        <dbReference type="EMBL" id="CAD8116920.1"/>
    </source>
</evidence>
<keyword evidence="1" id="KW-1133">Transmembrane helix</keyword>
<keyword evidence="1" id="KW-0472">Membrane</keyword>
<evidence type="ECO:0000313" key="3">
    <source>
        <dbReference type="Proteomes" id="UP000688137"/>
    </source>
</evidence>
<dbReference type="Proteomes" id="UP000688137">
    <property type="component" value="Unassembled WGS sequence"/>
</dbReference>
<proteinExistence type="predicted"/>
<dbReference type="AlphaFoldDB" id="A0A8S1QQU3"/>
<name>A0A8S1QQU3_PARPR</name>
<sequence length="76" mass="8929">MIQNEEKILKFRYSMMEQQTQQQLQQNIVIGFIIQFIVTSLILLFQVQVIILLSDGNKQIQMIRLVQNVINTIHIG</sequence>
<evidence type="ECO:0008006" key="4">
    <source>
        <dbReference type="Google" id="ProtNLM"/>
    </source>
</evidence>
<gene>
    <name evidence="2" type="ORF">PPRIM_AZ9-3.1.T1840003</name>
</gene>
<comment type="caution">
    <text evidence="2">The sequence shown here is derived from an EMBL/GenBank/DDBJ whole genome shotgun (WGS) entry which is preliminary data.</text>
</comment>
<protein>
    <recommendedName>
        <fullName evidence="4">Transmembrane protein</fullName>
    </recommendedName>
</protein>
<keyword evidence="3" id="KW-1185">Reference proteome</keyword>
<keyword evidence="1" id="KW-0812">Transmembrane</keyword>
<reference evidence="2" key="1">
    <citation type="submission" date="2021-01" db="EMBL/GenBank/DDBJ databases">
        <authorList>
            <consortium name="Genoscope - CEA"/>
            <person name="William W."/>
        </authorList>
    </citation>
    <scope>NUCLEOTIDE SEQUENCE</scope>
</reference>
<dbReference type="EMBL" id="CAJJDM010000193">
    <property type="protein sequence ID" value="CAD8116920.1"/>
    <property type="molecule type" value="Genomic_DNA"/>
</dbReference>
<organism evidence="2 3">
    <name type="scientific">Paramecium primaurelia</name>
    <dbReference type="NCBI Taxonomy" id="5886"/>
    <lineage>
        <taxon>Eukaryota</taxon>
        <taxon>Sar</taxon>
        <taxon>Alveolata</taxon>
        <taxon>Ciliophora</taxon>
        <taxon>Intramacronucleata</taxon>
        <taxon>Oligohymenophorea</taxon>
        <taxon>Peniculida</taxon>
        <taxon>Parameciidae</taxon>
        <taxon>Paramecium</taxon>
    </lineage>
</organism>